<evidence type="ECO:0000256" key="16">
    <source>
        <dbReference type="ARBA" id="ARBA00023251"/>
    </source>
</evidence>
<feature type="region of interest" description="Disordered" evidence="20">
    <location>
        <begin position="578"/>
        <end position="626"/>
    </location>
</feature>
<evidence type="ECO:0000256" key="17">
    <source>
        <dbReference type="ARBA" id="ARBA00023316"/>
    </source>
</evidence>
<dbReference type="Pfam" id="PF03717">
    <property type="entry name" value="PBP_dimer"/>
    <property type="match status" value="1"/>
</dbReference>
<dbReference type="NCBIfam" id="TIGR03423">
    <property type="entry name" value="pbp2_mrdA"/>
    <property type="match status" value="1"/>
</dbReference>
<dbReference type="Gene3D" id="3.40.710.10">
    <property type="entry name" value="DD-peptidase/beta-lactamase superfamily"/>
    <property type="match status" value="1"/>
</dbReference>
<dbReference type="GO" id="GO:0005886">
    <property type="term" value="C:plasma membrane"/>
    <property type="evidence" value="ECO:0007669"/>
    <property type="project" value="UniProtKB-SubCell"/>
</dbReference>
<dbReference type="InterPro" id="IPR036138">
    <property type="entry name" value="PBP_dimer_sf"/>
</dbReference>
<evidence type="ECO:0000256" key="9">
    <source>
        <dbReference type="ARBA" id="ARBA00022692"/>
    </source>
</evidence>
<dbReference type="FunFam" id="3.40.710.10:FF:000024">
    <property type="entry name" value="Penicillin-binding protein 2"/>
    <property type="match status" value="1"/>
</dbReference>
<dbReference type="InterPro" id="IPR012338">
    <property type="entry name" value="Beta-lactam/transpept-like"/>
</dbReference>
<accession>A0A953J650</accession>
<feature type="domain" description="Penicillin-binding protein transpeptidase" evidence="21">
    <location>
        <begin position="249"/>
        <end position="568"/>
    </location>
</feature>
<evidence type="ECO:0000259" key="21">
    <source>
        <dbReference type="Pfam" id="PF00905"/>
    </source>
</evidence>
<keyword evidence="10" id="KW-0732">Signal</keyword>
<sequence length="626" mass="68174">MVLKRIQAGSYIIVTVLLLIGIKLVQLQIFDGDQYRMLSEKNRLRILKTPAPRGIIYDRNGTPLVKNIPVFSVSISLDDLKGIDIDSLSLLLGMTRQEIEERVNRRENSPFIPVKLKQGLNFEEIAHIEARKSDFPGLFVETEVGREYLFGKTGAHIIGYLGKITTAQMDKPDLKYFPPDALIGQWGVEALYDSRLRGTPGERVIEVDALGRELRLIQQRPSVKGSDVTLSIDINIQKAVEDAFGEKAGALVAIKPGTGEILALESLPSFDPNVFSRGIKYQDWKELMEDKKKPMLNRALQSQYPPGSTFKIVTAIAALEESAIEPERRINCSGGISYGKWSFGCWKKGGHGSVDLHKSLVESCDTYYYEVGRRIGIDKIHKYATMLGLGKETGLNLLIRERKGLIPSTGWKRERLKQQWYLGETYNASIGQGYVTTTPIQMAKMMATVANGGYLYDLTLVKGSADKPEGKVELKPETLRLVKSALAGVVNEPGGTAYSSRSPMVAIGGKTGTAQVIGKKKVSGERFEDHAWFVAFAPVDVPEIALAVFVENGGHGGSAAAPVAKKAIEAYFEPRLAPPLPRNPGERAGTAAVSAGAVSVPVPAGKEPINKEPARTGQGGAGNAAD</sequence>
<dbReference type="GO" id="GO:0071972">
    <property type="term" value="F:peptidoglycan L,D-transpeptidase activity"/>
    <property type="evidence" value="ECO:0007669"/>
    <property type="project" value="TreeGrafter"/>
</dbReference>
<keyword evidence="7 23" id="KW-0121">Carboxypeptidase</keyword>
<dbReference type="GO" id="GO:0071555">
    <property type="term" value="P:cell wall organization"/>
    <property type="evidence" value="ECO:0007669"/>
    <property type="project" value="UniProtKB-KW"/>
</dbReference>
<dbReference type="GO" id="GO:0006508">
    <property type="term" value="P:proteolysis"/>
    <property type="evidence" value="ECO:0007669"/>
    <property type="project" value="UniProtKB-KW"/>
</dbReference>
<gene>
    <name evidence="23" type="primary">mrdA</name>
    <name evidence="23" type="ORF">K8I29_12960</name>
</gene>
<comment type="similarity">
    <text evidence="3 19">Belongs to the class-D beta-lactamase family.</text>
</comment>
<evidence type="ECO:0000256" key="4">
    <source>
        <dbReference type="ARBA" id="ARBA00012865"/>
    </source>
</evidence>
<keyword evidence="12" id="KW-0133">Cell shape</keyword>
<keyword evidence="13" id="KW-0573">Peptidoglycan synthesis</keyword>
<dbReference type="GO" id="GO:0008800">
    <property type="term" value="F:beta-lactamase activity"/>
    <property type="evidence" value="ECO:0007669"/>
    <property type="project" value="UniProtKB-UniRule"/>
</dbReference>
<evidence type="ECO:0000256" key="18">
    <source>
        <dbReference type="PIRSR" id="PIRSR602137-50"/>
    </source>
</evidence>
<evidence type="ECO:0000256" key="2">
    <source>
        <dbReference type="ARBA" id="ARBA00004236"/>
    </source>
</evidence>
<feature type="domain" description="Penicillin-binding protein dimerisation" evidence="22">
    <location>
        <begin position="49"/>
        <end position="215"/>
    </location>
</feature>
<keyword evidence="6" id="KW-0997">Cell inner membrane</keyword>
<keyword evidence="5" id="KW-1003">Cell membrane</keyword>
<keyword evidence="14" id="KW-1133">Transmembrane helix</keyword>
<dbReference type="GO" id="GO:0017001">
    <property type="term" value="P:antibiotic catabolic process"/>
    <property type="evidence" value="ECO:0007669"/>
    <property type="project" value="InterPro"/>
</dbReference>
<reference evidence="23" key="1">
    <citation type="journal article" date="2021" name="bioRxiv">
        <title>Unraveling nitrogen, sulfur and carbon metabolic pathways and microbial community transcriptional responses to substrate deprivation and toxicity stresses in a bioreactor mimicking anoxic brackish coastal sediment conditions.</title>
        <authorList>
            <person name="Martins P.D."/>
            <person name="Echeveste M.J."/>
            <person name="Arshad A."/>
            <person name="Kurth J."/>
            <person name="Ouboter H."/>
            <person name="Jetten M.S.M."/>
            <person name="Welte C.U."/>
        </authorList>
    </citation>
    <scope>NUCLEOTIDE SEQUENCE</scope>
    <source>
        <strain evidence="23">MAG_39</strain>
    </source>
</reference>
<evidence type="ECO:0000256" key="19">
    <source>
        <dbReference type="RuleBase" id="RU361140"/>
    </source>
</evidence>
<name>A0A953J650_9BACT</name>
<dbReference type="EC" id="3.5.2.6" evidence="4 19"/>
<comment type="caution">
    <text evidence="23">The sequence shown here is derived from an EMBL/GenBank/DDBJ whole genome shotgun (WGS) entry which is preliminary data.</text>
</comment>
<evidence type="ECO:0000256" key="15">
    <source>
        <dbReference type="ARBA" id="ARBA00023136"/>
    </source>
</evidence>
<comment type="catalytic activity">
    <reaction evidence="19">
        <text>a beta-lactam + H2O = a substituted beta-amino acid</text>
        <dbReference type="Rhea" id="RHEA:20401"/>
        <dbReference type="ChEBI" id="CHEBI:15377"/>
        <dbReference type="ChEBI" id="CHEBI:35627"/>
        <dbReference type="ChEBI" id="CHEBI:140347"/>
        <dbReference type="EC" id="3.5.2.6"/>
    </reaction>
</comment>
<organism evidence="23 24">
    <name type="scientific">Candidatus Nitrobium versatile</name>
    <dbReference type="NCBI Taxonomy" id="2884831"/>
    <lineage>
        <taxon>Bacteria</taxon>
        <taxon>Pseudomonadati</taxon>
        <taxon>Nitrospirota</taxon>
        <taxon>Nitrospiria</taxon>
        <taxon>Nitrospirales</taxon>
        <taxon>Nitrospiraceae</taxon>
        <taxon>Candidatus Nitrobium</taxon>
    </lineage>
</organism>
<evidence type="ECO:0000313" key="24">
    <source>
        <dbReference type="Proteomes" id="UP000705867"/>
    </source>
</evidence>
<dbReference type="AlphaFoldDB" id="A0A953J650"/>
<evidence type="ECO:0000256" key="20">
    <source>
        <dbReference type="SAM" id="MobiDB-lite"/>
    </source>
</evidence>
<keyword evidence="9" id="KW-0812">Transmembrane</keyword>
<dbReference type="InterPro" id="IPR017790">
    <property type="entry name" value="Penicillin-binding_protein_2"/>
</dbReference>
<evidence type="ECO:0000256" key="13">
    <source>
        <dbReference type="ARBA" id="ARBA00022984"/>
    </source>
</evidence>
<evidence type="ECO:0000256" key="14">
    <source>
        <dbReference type="ARBA" id="ARBA00022989"/>
    </source>
</evidence>
<reference evidence="23" key="2">
    <citation type="submission" date="2021-08" db="EMBL/GenBank/DDBJ databases">
        <authorList>
            <person name="Dalcin Martins P."/>
        </authorList>
    </citation>
    <scope>NUCLEOTIDE SEQUENCE</scope>
    <source>
        <strain evidence="23">MAG_39</strain>
    </source>
</reference>
<dbReference type="InterPro" id="IPR005311">
    <property type="entry name" value="PBP_dimer"/>
</dbReference>
<evidence type="ECO:0000313" key="23">
    <source>
        <dbReference type="EMBL" id="MBZ0157108.1"/>
    </source>
</evidence>
<dbReference type="GO" id="GO:0008658">
    <property type="term" value="F:penicillin binding"/>
    <property type="evidence" value="ECO:0007669"/>
    <property type="project" value="InterPro"/>
</dbReference>
<evidence type="ECO:0000256" key="3">
    <source>
        <dbReference type="ARBA" id="ARBA00007898"/>
    </source>
</evidence>
<dbReference type="GO" id="GO:0009002">
    <property type="term" value="F:serine-type D-Ala-D-Ala carboxypeptidase activity"/>
    <property type="evidence" value="ECO:0007669"/>
    <property type="project" value="InterPro"/>
</dbReference>
<evidence type="ECO:0000256" key="1">
    <source>
        <dbReference type="ARBA" id="ARBA00004167"/>
    </source>
</evidence>
<dbReference type="SUPFAM" id="SSF56601">
    <property type="entry name" value="beta-lactamase/transpeptidase-like"/>
    <property type="match status" value="1"/>
</dbReference>
<feature type="active site" description="Acyl-ester intermediate" evidence="18">
    <location>
        <position position="308"/>
    </location>
</feature>
<dbReference type="InterPro" id="IPR050515">
    <property type="entry name" value="Beta-lactam/transpept"/>
</dbReference>
<evidence type="ECO:0000256" key="5">
    <source>
        <dbReference type="ARBA" id="ARBA00022475"/>
    </source>
</evidence>
<dbReference type="PROSITE" id="PS00337">
    <property type="entry name" value="BETA_LACTAMASE_D"/>
    <property type="match status" value="1"/>
</dbReference>
<protein>
    <recommendedName>
        <fullName evidence="4 19">Beta-lactamase</fullName>
        <ecNumber evidence="4 19">3.5.2.6</ecNumber>
    </recommendedName>
</protein>
<dbReference type="Gene3D" id="3.30.1390.30">
    <property type="entry name" value="Penicillin-binding protein 2a, domain 3"/>
    <property type="match status" value="1"/>
</dbReference>
<feature type="compositionally biased region" description="Low complexity" evidence="20">
    <location>
        <begin position="591"/>
        <end position="605"/>
    </location>
</feature>
<dbReference type="Proteomes" id="UP000705867">
    <property type="component" value="Unassembled WGS sequence"/>
</dbReference>
<dbReference type="GO" id="GO:0009252">
    <property type="term" value="P:peptidoglycan biosynthetic process"/>
    <property type="evidence" value="ECO:0007669"/>
    <property type="project" value="UniProtKB-KW"/>
</dbReference>
<proteinExistence type="inferred from homology"/>
<dbReference type="GO" id="GO:0008360">
    <property type="term" value="P:regulation of cell shape"/>
    <property type="evidence" value="ECO:0007669"/>
    <property type="project" value="UniProtKB-KW"/>
</dbReference>
<keyword evidence="15" id="KW-0472">Membrane</keyword>
<keyword evidence="16 19" id="KW-0046">Antibiotic resistance</keyword>
<comment type="subcellular location">
    <subcellularLocation>
        <location evidence="2">Cell membrane</location>
    </subcellularLocation>
    <subcellularLocation>
        <location evidence="1">Membrane</location>
        <topology evidence="1">Single-pass membrane protein</topology>
    </subcellularLocation>
</comment>
<dbReference type="GO" id="GO:0046677">
    <property type="term" value="P:response to antibiotic"/>
    <property type="evidence" value="ECO:0007669"/>
    <property type="project" value="UniProtKB-UniRule"/>
</dbReference>
<dbReference type="EMBL" id="JAIOIV010000105">
    <property type="protein sequence ID" value="MBZ0157108.1"/>
    <property type="molecule type" value="Genomic_DNA"/>
</dbReference>
<dbReference type="InterPro" id="IPR001460">
    <property type="entry name" value="PCN-bd_Tpept"/>
</dbReference>
<keyword evidence="8" id="KW-0645">Protease</keyword>
<dbReference type="PANTHER" id="PTHR30627:SF2">
    <property type="entry name" value="PEPTIDOGLYCAN D,D-TRANSPEPTIDASE MRDA"/>
    <property type="match status" value="1"/>
</dbReference>
<feature type="modified residue" description="N6-carboxylysine" evidence="18">
    <location>
        <position position="311"/>
    </location>
</feature>
<dbReference type="SUPFAM" id="SSF56519">
    <property type="entry name" value="Penicillin binding protein dimerisation domain"/>
    <property type="match status" value="1"/>
</dbReference>
<evidence type="ECO:0000256" key="6">
    <source>
        <dbReference type="ARBA" id="ARBA00022519"/>
    </source>
</evidence>
<feature type="compositionally biased region" description="Gly residues" evidence="20">
    <location>
        <begin position="617"/>
        <end position="626"/>
    </location>
</feature>
<dbReference type="PANTHER" id="PTHR30627">
    <property type="entry name" value="PEPTIDOGLYCAN D,D-TRANSPEPTIDASE"/>
    <property type="match status" value="1"/>
</dbReference>
<keyword evidence="11 19" id="KW-0378">Hydrolase</keyword>
<evidence type="ECO:0000256" key="12">
    <source>
        <dbReference type="ARBA" id="ARBA00022960"/>
    </source>
</evidence>
<evidence type="ECO:0000256" key="8">
    <source>
        <dbReference type="ARBA" id="ARBA00022670"/>
    </source>
</evidence>
<evidence type="ECO:0000256" key="10">
    <source>
        <dbReference type="ARBA" id="ARBA00022729"/>
    </source>
</evidence>
<dbReference type="InterPro" id="IPR002137">
    <property type="entry name" value="Beta-lactam_class-D_AS"/>
</dbReference>
<evidence type="ECO:0000259" key="22">
    <source>
        <dbReference type="Pfam" id="PF03717"/>
    </source>
</evidence>
<dbReference type="Pfam" id="PF00905">
    <property type="entry name" value="Transpeptidase"/>
    <property type="match status" value="1"/>
</dbReference>
<evidence type="ECO:0000256" key="7">
    <source>
        <dbReference type="ARBA" id="ARBA00022645"/>
    </source>
</evidence>
<evidence type="ECO:0000256" key="11">
    <source>
        <dbReference type="ARBA" id="ARBA00022801"/>
    </source>
</evidence>
<keyword evidence="17" id="KW-0961">Cell wall biogenesis/degradation</keyword>
<dbReference type="Gene3D" id="3.90.1310.10">
    <property type="entry name" value="Penicillin-binding protein 2a (Domain 2)"/>
    <property type="match status" value="1"/>
</dbReference>